<keyword evidence="12 17" id="KW-0046">Antibiotic resistance</keyword>
<dbReference type="NCBIfam" id="NF001390">
    <property type="entry name" value="PRK00281.1-4"/>
    <property type="match status" value="1"/>
</dbReference>
<dbReference type="NCBIfam" id="TIGR00753">
    <property type="entry name" value="undec_PP_bacA"/>
    <property type="match status" value="1"/>
</dbReference>
<keyword evidence="13 17" id="KW-0961">Cell wall biogenesis/degradation</keyword>
<feature type="transmembrane region" description="Helical" evidence="17">
    <location>
        <begin position="254"/>
        <end position="272"/>
    </location>
</feature>
<dbReference type="Proteomes" id="UP000037558">
    <property type="component" value="Unassembled WGS sequence"/>
</dbReference>
<comment type="caution">
    <text evidence="18">The sequence shown here is derived from an EMBL/GenBank/DDBJ whole genome shotgun (WGS) entry which is preliminary data.</text>
</comment>
<keyword evidence="10 17" id="KW-1133">Transmembrane helix</keyword>
<evidence type="ECO:0000256" key="5">
    <source>
        <dbReference type="ARBA" id="ARBA00022475"/>
    </source>
</evidence>
<keyword evidence="5 17" id="KW-1003">Cell membrane</keyword>
<evidence type="ECO:0000313" key="19">
    <source>
        <dbReference type="Proteomes" id="UP000037558"/>
    </source>
</evidence>
<protein>
    <recommendedName>
        <fullName evidence="4 17">Undecaprenyl-diphosphatase</fullName>
        <ecNumber evidence="3 17">3.6.1.27</ecNumber>
    </recommendedName>
    <alternativeName>
        <fullName evidence="15 17">Bacitracin resistance protein</fullName>
    </alternativeName>
    <alternativeName>
        <fullName evidence="14 17">Undecaprenyl pyrophosphate phosphatase</fullName>
    </alternativeName>
</protein>
<evidence type="ECO:0000256" key="15">
    <source>
        <dbReference type="ARBA" id="ARBA00032932"/>
    </source>
</evidence>
<feature type="transmembrane region" description="Helical" evidence="17">
    <location>
        <begin position="225"/>
        <end position="248"/>
    </location>
</feature>
<evidence type="ECO:0000256" key="17">
    <source>
        <dbReference type="HAMAP-Rule" id="MF_01006"/>
    </source>
</evidence>
<dbReference type="EMBL" id="LILC01000002">
    <property type="protein sequence ID" value="KOO50348.1"/>
    <property type="molecule type" value="Genomic_DNA"/>
</dbReference>
<evidence type="ECO:0000256" key="14">
    <source>
        <dbReference type="ARBA" id="ARBA00032707"/>
    </source>
</evidence>
<feature type="transmembrane region" description="Helical" evidence="17">
    <location>
        <begin position="50"/>
        <end position="70"/>
    </location>
</feature>
<gene>
    <name evidence="17" type="primary">uppP</name>
    <name evidence="18" type="ORF">AMD01_00885</name>
</gene>
<evidence type="ECO:0000313" key="18">
    <source>
        <dbReference type="EMBL" id="KOO50348.1"/>
    </source>
</evidence>
<feature type="transmembrane region" description="Helical" evidence="17">
    <location>
        <begin position="90"/>
        <end position="109"/>
    </location>
</feature>
<evidence type="ECO:0000256" key="12">
    <source>
        <dbReference type="ARBA" id="ARBA00023251"/>
    </source>
</evidence>
<dbReference type="GO" id="GO:0046677">
    <property type="term" value="P:response to antibiotic"/>
    <property type="evidence" value="ECO:0007669"/>
    <property type="project" value="UniProtKB-UniRule"/>
</dbReference>
<evidence type="ECO:0000256" key="11">
    <source>
        <dbReference type="ARBA" id="ARBA00023136"/>
    </source>
</evidence>
<keyword evidence="8 17" id="KW-0133">Cell shape</keyword>
<dbReference type="InterPro" id="IPR003824">
    <property type="entry name" value="UppP"/>
</dbReference>
<comment type="subcellular location">
    <subcellularLocation>
        <location evidence="1 17">Cell membrane</location>
        <topology evidence="1 17">Multi-pass membrane protein</topology>
    </subcellularLocation>
</comment>
<evidence type="ECO:0000256" key="3">
    <source>
        <dbReference type="ARBA" id="ARBA00012374"/>
    </source>
</evidence>
<dbReference type="EC" id="3.6.1.27" evidence="3 17"/>
<dbReference type="GO" id="GO:0005886">
    <property type="term" value="C:plasma membrane"/>
    <property type="evidence" value="ECO:0007669"/>
    <property type="project" value="UniProtKB-SubCell"/>
</dbReference>
<dbReference type="PANTHER" id="PTHR30622">
    <property type="entry name" value="UNDECAPRENYL-DIPHOSPHATASE"/>
    <property type="match status" value="1"/>
</dbReference>
<evidence type="ECO:0000256" key="6">
    <source>
        <dbReference type="ARBA" id="ARBA00022692"/>
    </source>
</evidence>
<accession>A0A0M0LI12</accession>
<evidence type="ECO:0000256" key="16">
    <source>
        <dbReference type="ARBA" id="ARBA00047594"/>
    </source>
</evidence>
<reference evidence="19" key="1">
    <citation type="submission" date="2015-08" db="EMBL/GenBank/DDBJ databases">
        <title>Fjat-14210 dsm16467.</title>
        <authorList>
            <person name="Liu B."/>
            <person name="Wang J."/>
            <person name="Zhu Y."/>
            <person name="Liu G."/>
            <person name="Chen Q."/>
            <person name="Chen Z."/>
            <person name="Lan J."/>
            <person name="Che J."/>
            <person name="Ge C."/>
            <person name="Shi H."/>
            <person name="Pan Z."/>
            <person name="Liu X."/>
        </authorList>
    </citation>
    <scope>NUCLEOTIDE SEQUENCE [LARGE SCALE GENOMIC DNA]</scope>
    <source>
        <strain evidence="19">DSM 16467</strain>
    </source>
</reference>
<evidence type="ECO:0000256" key="2">
    <source>
        <dbReference type="ARBA" id="ARBA00010621"/>
    </source>
</evidence>
<feature type="transmembrane region" description="Helical" evidence="17">
    <location>
        <begin position="152"/>
        <end position="172"/>
    </location>
</feature>
<keyword evidence="9 17" id="KW-0573">Peptidoglycan synthesis</keyword>
<keyword evidence="6 17" id="KW-0812">Transmembrane</keyword>
<dbReference type="PATRIC" id="fig|284581.3.peg.423"/>
<evidence type="ECO:0000256" key="7">
    <source>
        <dbReference type="ARBA" id="ARBA00022801"/>
    </source>
</evidence>
<evidence type="ECO:0000256" key="8">
    <source>
        <dbReference type="ARBA" id="ARBA00022960"/>
    </source>
</evidence>
<dbReference type="NCBIfam" id="NF001388">
    <property type="entry name" value="PRK00281.1-1"/>
    <property type="match status" value="1"/>
</dbReference>
<dbReference type="GO" id="GO:0009252">
    <property type="term" value="P:peptidoglycan biosynthetic process"/>
    <property type="evidence" value="ECO:0007669"/>
    <property type="project" value="UniProtKB-KW"/>
</dbReference>
<keyword evidence="11 17" id="KW-0472">Membrane</keyword>
<evidence type="ECO:0000256" key="10">
    <source>
        <dbReference type="ARBA" id="ARBA00022989"/>
    </source>
</evidence>
<comment type="function">
    <text evidence="17">Catalyzes the dephosphorylation of undecaprenyl diphosphate (UPP). Confers resistance to bacitracin.</text>
</comment>
<dbReference type="GO" id="GO:0071555">
    <property type="term" value="P:cell wall organization"/>
    <property type="evidence" value="ECO:0007669"/>
    <property type="project" value="UniProtKB-KW"/>
</dbReference>
<sequence length="273" mass="30140">MIDFLVLVKAFILGLVEGLTEFLPVSSTGHLILADHFLNFRQGVITKQVATTFEVVIQLGSILAVVVVFWKRLWSSVDFRKRNFTHSFNIFHIIIGIVPAGILGVLFQSDIKDKLFGPQTVVYALIAGGILMLVAELYSRKTVPTTVTMDELSYKQAFAIGLFQCLALWPGFSRSGSTIAGGLFVRASHQIAAEFSFIVAVPIMFGATALDLYKSAEYLSMDLWPVFAVGLVTAFLVALLAIVTFLKLVSRLKLIPFAIYRFVIAIILLLVFL</sequence>
<proteinExistence type="inferred from homology"/>
<dbReference type="PANTHER" id="PTHR30622:SF3">
    <property type="entry name" value="UNDECAPRENYL-DIPHOSPHATASE"/>
    <property type="match status" value="1"/>
</dbReference>
<dbReference type="HAMAP" id="MF_01006">
    <property type="entry name" value="Undec_diphosphatase"/>
    <property type="match status" value="1"/>
</dbReference>
<dbReference type="GO" id="GO:0050380">
    <property type="term" value="F:undecaprenyl-diphosphatase activity"/>
    <property type="evidence" value="ECO:0007669"/>
    <property type="project" value="UniProtKB-UniRule"/>
</dbReference>
<comment type="miscellaneous">
    <text evidence="17">Bacitracin is thought to be involved in the inhibition of peptidoglycan synthesis by sequestering undecaprenyl diphosphate, thereby reducing the pool of lipid carrier available.</text>
</comment>
<dbReference type="AlphaFoldDB" id="A0A0M0LI12"/>
<evidence type="ECO:0000256" key="1">
    <source>
        <dbReference type="ARBA" id="ARBA00004651"/>
    </source>
</evidence>
<evidence type="ECO:0000256" key="9">
    <source>
        <dbReference type="ARBA" id="ARBA00022984"/>
    </source>
</evidence>
<keyword evidence="7 17" id="KW-0378">Hydrolase</keyword>
<dbReference type="NCBIfam" id="NF001389">
    <property type="entry name" value="PRK00281.1-2"/>
    <property type="match status" value="1"/>
</dbReference>
<organism evidence="18 19">
    <name type="scientific">Priestia koreensis</name>
    <dbReference type="NCBI Taxonomy" id="284581"/>
    <lineage>
        <taxon>Bacteria</taxon>
        <taxon>Bacillati</taxon>
        <taxon>Bacillota</taxon>
        <taxon>Bacilli</taxon>
        <taxon>Bacillales</taxon>
        <taxon>Bacillaceae</taxon>
        <taxon>Priestia</taxon>
    </lineage>
</organism>
<dbReference type="RefSeq" id="WP_053399499.1">
    <property type="nucleotide sequence ID" value="NZ_LILC01000002.1"/>
</dbReference>
<dbReference type="GO" id="GO:0008360">
    <property type="term" value="P:regulation of cell shape"/>
    <property type="evidence" value="ECO:0007669"/>
    <property type="project" value="UniProtKB-KW"/>
</dbReference>
<comment type="catalytic activity">
    <reaction evidence="16 17">
        <text>di-trans,octa-cis-undecaprenyl diphosphate + H2O = di-trans,octa-cis-undecaprenyl phosphate + phosphate + H(+)</text>
        <dbReference type="Rhea" id="RHEA:28094"/>
        <dbReference type="ChEBI" id="CHEBI:15377"/>
        <dbReference type="ChEBI" id="CHEBI:15378"/>
        <dbReference type="ChEBI" id="CHEBI:43474"/>
        <dbReference type="ChEBI" id="CHEBI:58405"/>
        <dbReference type="ChEBI" id="CHEBI:60392"/>
        <dbReference type="EC" id="3.6.1.27"/>
    </reaction>
</comment>
<dbReference type="STRING" id="284581.AMD01_00885"/>
<comment type="similarity">
    <text evidence="2 17">Belongs to the UppP family.</text>
</comment>
<feature type="transmembrane region" description="Helical" evidence="17">
    <location>
        <begin position="192"/>
        <end position="213"/>
    </location>
</feature>
<feature type="transmembrane region" description="Helical" evidence="17">
    <location>
        <begin position="121"/>
        <end position="140"/>
    </location>
</feature>
<name>A0A0M0LI12_9BACI</name>
<evidence type="ECO:0000256" key="4">
    <source>
        <dbReference type="ARBA" id="ARBA00021581"/>
    </source>
</evidence>
<evidence type="ECO:0000256" key="13">
    <source>
        <dbReference type="ARBA" id="ARBA00023316"/>
    </source>
</evidence>
<keyword evidence="19" id="KW-1185">Reference proteome</keyword>
<dbReference type="Pfam" id="PF02673">
    <property type="entry name" value="BacA"/>
    <property type="match status" value="1"/>
</dbReference>
<dbReference type="OrthoDB" id="9808289at2"/>